<dbReference type="EMBL" id="CAKOFQ010007668">
    <property type="protein sequence ID" value="CAH2006055.1"/>
    <property type="molecule type" value="Genomic_DNA"/>
</dbReference>
<evidence type="ECO:0000313" key="1">
    <source>
        <dbReference type="EMBL" id="CAH2006055.1"/>
    </source>
</evidence>
<protein>
    <recommendedName>
        <fullName evidence="3">HTH CENPB-type domain-containing protein</fullName>
    </recommendedName>
</protein>
<organism evidence="1 2">
    <name type="scientific">Acanthoscelides obtectus</name>
    <name type="common">Bean weevil</name>
    <name type="synonym">Bruchus obtectus</name>
    <dbReference type="NCBI Taxonomy" id="200917"/>
    <lineage>
        <taxon>Eukaryota</taxon>
        <taxon>Metazoa</taxon>
        <taxon>Ecdysozoa</taxon>
        <taxon>Arthropoda</taxon>
        <taxon>Hexapoda</taxon>
        <taxon>Insecta</taxon>
        <taxon>Pterygota</taxon>
        <taxon>Neoptera</taxon>
        <taxon>Endopterygota</taxon>
        <taxon>Coleoptera</taxon>
        <taxon>Polyphaga</taxon>
        <taxon>Cucujiformia</taxon>
        <taxon>Chrysomeloidea</taxon>
        <taxon>Chrysomelidae</taxon>
        <taxon>Bruchinae</taxon>
        <taxon>Bruchini</taxon>
        <taxon>Acanthoscelides</taxon>
    </lineage>
</organism>
<accession>A0A9P0LZ61</accession>
<proteinExistence type="predicted"/>
<dbReference type="Proteomes" id="UP001152888">
    <property type="component" value="Unassembled WGS sequence"/>
</dbReference>
<evidence type="ECO:0008006" key="3">
    <source>
        <dbReference type="Google" id="ProtNLM"/>
    </source>
</evidence>
<dbReference type="OrthoDB" id="6754776at2759"/>
<gene>
    <name evidence="1" type="ORF">ACAOBT_LOCUS28891</name>
</gene>
<comment type="caution">
    <text evidence="1">The sequence shown here is derived from an EMBL/GenBank/DDBJ whole genome shotgun (WGS) entry which is preliminary data.</text>
</comment>
<evidence type="ECO:0000313" key="2">
    <source>
        <dbReference type="Proteomes" id="UP001152888"/>
    </source>
</evidence>
<reference evidence="1" key="1">
    <citation type="submission" date="2022-03" db="EMBL/GenBank/DDBJ databases">
        <authorList>
            <person name="Sayadi A."/>
        </authorList>
    </citation>
    <scope>NUCLEOTIDE SEQUENCE</scope>
</reference>
<dbReference type="AlphaFoldDB" id="A0A9P0LZ61"/>
<keyword evidence="2" id="KW-1185">Reference proteome</keyword>
<name>A0A9P0LZ61_ACAOB</name>
<sequence>MAGWTWLNGFRHRNPTISLRSPESTSAARARALNKVQIDKYFQMLSGVLDHHKFLPNDYWNMDETGITTVPSKNTKVLATKGYRPFAV</sequence>